<accession>A0A1H5TE43</accession>
<evidence type="ECO:0000313" key="3">
    <source>
        <dbReference type="Proteomes" id="UP000236745"/>
    </source>
</evidence>
<dbReference type="Proteomes" id="UP000236745">
    <property type="component" value="Unassembled WGS sequence"/>
</dbReference>
<keyword evidence="3" id="KW-1185">Reference proteome</keyword>
<dbReference type="RefSeq" id="WP_104001087.1">
    <property type="nucleotide sequence ID" value="NZ_FNVQ01000001.1"/>
</dbReference>
<dbReference type="AlphaFoldDB" id="A0A1H5TE43"/>
<sequence>MKEDDITAYLQQFSLDQLEEIQQLVEKKAEEKKRRQSERVRSHSSFPPSPPKDIAALAEAADLDISGLMRDIGRRKR</sequence>
<proteinExistence type="predicted"/>
<reference evidence="2 3" key="1">
    <citation type="submission" date="2016-10" db="EMBL/GenBank/DDBJ databases">
        <authorList>
            <person name="de Groot N.N."/>
        </authorList>
    </citation>
    <scope>NUCLEOTIDE SEQUENCE [LARGE SCALE GENOMIC DNA]</scope>
    <source>
        <strain evidence="2 3">DSM 22012</strain>
    </source>
</reference>
<feature type="compositionally biased region" description="Basic and acidic residues" evidence="1">
    <location>
        <begin position="29"/>
        <end position="41"/>
    </location>
</feature>
<dbReference type="OrthoDB" id="6089719at2"/>
<organism evidence="2 3">
    <name type="scientific">Marinobacterium lutimaris</name>
    <dbReference type="NCBI Taxonomy" id="568106"/>
    <lineage>
        <taxon>Bacteria</taxon>
        <taxon>Pseudomonadati</taxon>
        <taxon>Pseudomonadota</taxon>
        <taxon>Gammaproteobacteria</taxon>
        <taxon>Oceanospirillales</taxon>
        <taxon>Oceanospirillaceae</taxon>
        <taxon>Marinobacterium</taxon>
    </lineage>
</organism>
<dbReference type="EMBL" id="FNVQ01000001">
    <property type="protein sequence ID" value="SEF61040.1"/>
    <property type="molecule type" value="Genomic_DNA"/>
</dbReference>
<gene>
    <name evidence="2" type="ORF">SAMN05444390_10148</name>
</gene>
<evidence type="ECO:0000313" key="2">
    <source>
        <dbReference type="EMBL" id="SEF61040.1"/>
    </source>
</evidence>
<protein>
    <submittedName>
        <fullName evidence="2">Uncharacterized protein</fullName>
    </submittedName>
</protein>
<feature type="region of interest" description="Disordered" evidence="1">
    <location>
        <begin position="29"/>
        <end position="53"/>
    </location>
</feature>
<name>A0A1H5TE43_9GAMM</name>
<evidence type="ECO:0000256" key="1">
    <source>
        <dbReference type="SAM" id="MobiDB-lite"/>
    </source>
</evidence>